<accession>A0A9P6YDI4</accession>
<dbReference type="CDD" id="cd22143">
    <property type="entry name" value="F-box_ScMDM30-like"/>
    <property type="match status" value="1"/>
</dbReference>
<dbReference type="GO" id="GO:0031146">
    <property type="term" value="P:SCF-dependent proteasomal ubiquitin-dependent protein catabolic process"/>
    <property type="evidence" value="ECO:0007669"/>
    <property type="project" value="TreeGrafter"/>
</dbReference>
<dbReference type="SUPFAM" id="SSF81383">
    <property type="entry name" value="F-box domain"/>
    <property type="match status" value="1"/>
</dbReference>
<dbReference type="InterPro" id="IPR001611">
    <property type="entry name" value="Leu-rich_rpt"/>
</dbReference>
<dbReference type="InterPro" id="IPR006553">
    <property type="entry name" value="Leu-rich_rpt_Cys-con_subtyp"/>
</dbReference>
<comment type="caution">
    <text evidence="1">The sequence shown here is derived from an EMBL/GenBank/DDBJ whole genome shotgun (WGS) entry which is preliminary data.</text>
</comment>
<sequence length="364" mass="41411">MSTLENLPREIISLICSLLEQPEKYNCIYVNKELYSASIPELWREPILPSTKALHQLIKCLHHSKHQRGDYIRVIRLGCFVGINDEELLSLLPLIPNLEVLELRQAEQLTDKSLIPVSRYCKQLKQFGVKRALATYRTMHYLGGCVELQRLTLAACPNLTPMALLPFAHLPIEHLDLSGCKWLTASDTARDLCSLEHLTSLSLICCDVISADFLHQLTGALIHLQDFSITGNAVIEDDAVIPFLKTHPNLHGLFLLECAITDATLKAIGQYLPNLHHLDISFCTRVTTRGVRDLVFQCPHLKLLGVKYCGIVAHDFPELQIDEIELDTLNYIKLDQIRNHHQEEESIRESYAYIHQFLSTEQVH</sequence>
<dbReference type="SUPFAM" id="SSF52047">
    <property type="entry name" value="RNI-like"/>
    <property type="match status" value="1"/>
</dbReference>
<dbReference type="Pfam" id="PF13516">
    <property type="entry name" value="LRR_6"/>
    <property type="match status" value="1"/>
</dbReference>
<dbReference type="InterPro" id="IPR036047">
    <property type="entry name" value="F-box-like_dom_sf"/>
</dbReference>
<protein>
    <recommendedName>
        <fullName evidence="3">F-box domain-containing protein</fullName>
    </recommendedName>
</protein>
<dbReference type="OrthoDB" id="10257471at2759"/>
<reference evidence="1" key="1">
    <citation type="journal article" date="2020" name="Microb. Genom.">
        <title>Genetic diversity of clinical and environmental Mucorales isolates obtained from an investigation of mucormycosis cases among solid organ transplant recipients.</title>
        <authorList>
            <person name="Nguyen M.H."/>
            <person name="Kaul D."/>
            <person name="Muto C."/>
            <person name="Cheng S.J."/>
            <person name="Richter R.A."/>
            <person name="Bruno V.M."/>
            <person name="Liu G."/>
            <person name="Beyhan S."/>
            <person name="Sundermann A.J."/>
            <person name="Mounaud S."/>
            <person name="Pasculle A.W."/>
            <person name="Nierman W.C."/>
            <person name="Driscoll E."/>
            <person name="Cumbie R."/>
            <person name="Clancy C.J."/>
            <person name="Dupont C.L."/>
        </authorList>
    </citation>
    <scope>NUCLEOTIDE SEQUENCE</scope>
    <source>
        <strain evidence="1">GL16</strain>
    </source>
</reference>
<dbReference type="Proteomes" id="UP000717996">
    <property type="component" value="Unassembled WGS sequence"/>
</dbReference>
<dbReference type="AlphaFoldDB" id="A0A9P6YDI4"/>
<dbReference type="GO" id="GO:0019005">
    <property type="term" value="C:SCF ubiquitin ligase complex"/>
    <property type="evidence" value="ECO:0007669"/>
    <property type="project" value="TreeGrafter"/>
</dbReference>
<dbReference type="Gene3D" id="3.80.10.10">
    <property type="entry name" value="Ribonuclease Inhibitor"/>
    <property type="match status" value="2"/>
</dbReference>
<dbReference type="SMART" id="SM00367">
    <property type="entry name" value="LRR_CC"/>
    <property type="match status" value="4"/>
</dbReference>
<evidence type="ECO:0008006" key="3">
    <source>
        <dbReference type="Google" id="ProtNLM"/>
    </source>
</evidence>
<dbReference type="EMBL" id="JAANIT010000645">
    <property type="protein sequence ID" value="KAG1545673.1"/>
    <property type="molecule type" value="Genomic_DNA"/>
</dbReference>
<dbReference type="PANTHER" id="PTHR13318">
    <property type="entry name" value="PARTNER OF PAIRED, ISOFORM B-RELATED"/>
    <property type="match status" value="1"/>
</dbReference>
<name>A0A9P6YDI4_RHIOR</name>
<dbReference type="InterPro" id="IPR032675">
    <property type="entry name" value="LRR_dom_sf"/>
</dbReference>
<gene>
    <name evidence="1" type="ORF">G6F51_005326</name>
</gene>
<evidence type="ECO:0000313" key="2">
    <source>
        <dbReference type="Proteomes" id="UP000717996"/>
    </source>
</evidence>
<proteinExistence type="predicted"/>
<evidence type="ECO:0000313" key="1">
    <source>
        <dbReference type="EMBL" id="KAG1545673.1"/>
    </source>
</evidence>
<organism evidence="1 2">
    <name type="scientific">Rhizopus oryzae</name>
    <name type="common">Mucormycosis agent</name>
    <name type="synonym">Rhizopus arrhizus var. delemar</name>
    <dbReference type="NCBI Taxonomy" id="64495"/>
    <lineage>
        <taxon>Eukaryota</taxon>
        <taxon>Fungi</taxon>
        <taxon>Fungi incertae sedis</taxon>
        <taxon>Mucoromycota</taxon>
        <taxon>Mucoromycotina</taxon>
        <taxon>Mucoromycetes</taxon>
        <taxon>Mucorales</taxon>
        <taxon>Mucorineae</taxon>
        <taxon>Rhizopodaceae</taxon>
        <taxon>Rhizopus</taxon>
    </lineage>
</organism>